<keyword evidence="9 13" id="KW-0472">Membrane</keyword>
<evidence type="ECO:0000313" key="17">
    <source>
        <dbReference type="WBParaSite" id="EVEC_0000235901-mRNA-1"/>
    </source>
</evidence>
<dbReference type="EMBL" id="UXUI01007312">
    <property type="protein sequence ID" value="VDD86924.1"/>
    <property type="molecule type" value="Genomic_DNA"/>
</dbReference>
<evidence type="ECO:0000256" key="4">
    <source>
        <dbReference type="ARBA" id="ARBA00022692"/>
    </source>
</evidence>
<feature type="transmembrane region" description="Helical" evidence="13">
    <location>
        <begin position="322"/>
        <end position="344"/>
    </location>
</feature>
<proteinExistence type="inferred from homology"/>
<feature type="transmembrane region" description="Helical" evidence="13">
    <location>
        <begin position="420"/>
        <end position="440"/>
    </location>
</feature>
<dbReference type="NCBIfam" id="TIGR00840">
    <property type="entry name" value="b_cpa1"/>
    <property type="match status" value="1"/>
</dbReference>
<protein>
    <recommendedName>
        <fullName evidence="11">Sodium/hydrogen exchanger</fullName>
    </recommendedName>
</protein>
<feature type="transmembrane region" description="Helical" evidence="13">
    <location>
        <begin position="92"/>
        <end position="111"/>
    </location>
</feature>
<comment type="similarity">
    <text evidence="11">Belongs to the monovalent cation:proton antiporter 1 (CPA1) transporter (TC 2.A.36) family.</text>
</comment>
<comment type="subcellular location">
    <subcellularLocation>
        <location evidence="1">Golgi apparatus membrane</location>
        <topology evidence="1">Multi-pass membrane protein</topology>
    </subcellularLocation>
</comment>
<keyword evidence="5 13" id="KW-1133">Transmembrane helix</keyword>
<feature type="transmembrane region" description="Helical" evidence="13">
    <location>
        <begin position="36"/>
        <end position="58"/>
    </location>
</feature>
<evidence type="ECO:0000256" key="9">
    <source>
        <dbReference type="ARBA" id="ARBA00023136"/>
    </source>
</evidence>
<gene>
    <name evidence="15" type="ORF">EVEC_LOCUS2067</name>
</gene>
<keyword evidence="3 11" id="KW-0050">Antiport</keyword>
<dbReference type="PANTHER" id="PTHR10110:SF191">
    <property type="entry name" value="SODIUM_HYDROGEN EXCHANGER 8"/>
    <property type="match status" value="1"/>
</dbReference>
<dbReference type="GO" id="GO:0000139">
    <property type="term" value="C:Golgi membrane"/>
    <property type="evidence" value="ECO:0007669"/>
    <property type="project" value="UniProtKB-SubCell"/>
</dbReference>
<evidence type="ECO:0000256" key="3">
    <source>
        <dbReference type="ARBA" id="ARBA00022449"/>
    </source>
</evidence>
<dbReference type="InterPro" id="IPR004709">
    <property type="entry name" value="NaH_exchanger"/>
</dbReference>
<keyword evidence="7" id="KW-0915">Sodium</keyword>
<evidence type="ECO:0000256" key="5">
    <source>
        <dbReference type="ARBA" id="ARBA00022989"/>
    </source>
</evidence>
<sequence length="579" mass="64759">MAYHFSTSNETTKMPLIKPEGSEEVAEEKRTSMATFFILMVIVLATLLVHLLIVTNFYYIPESLAIVILGAFIGLVLSYSKRDWSQVESFNPNFFFLVLLPPIIFESGYNLHKGDFFANMLPILTFAIVGTAISAFVIGSGLYILGQADLIYKLTAVESFAFGSMISAVDPVATLAIFQALNVEPMLYMLVFGESMLNDAVSIVLTSTALQMSDPEMSTLSTGGSIRTALFSFTSVFFVSAVIGAAVGFLSALLFKHVDLRKTPSLEFALLLVFAYLPYGFAEALSLSGIMAILFCSITMSQFTHYNVSPITQITMQQTLRTVSFIAETCTFAYLGMALFTIQLAFEPMFIFWSILLCLISRAFNVFPLSFIVNKCRHVQISIKNQFIMWLSGMRGAVAFALALHISIENETTKRMLLTTALFILLFTIIFLGGSTLPLVKILNEVFSEKKHTHRRRRSRRRKDRGESKSQVMMSKTQEMVIFDHSEHMTSAAEEAAGVSQRRSPLPRNRIALFIERYIRPVFVRKFTIQEKIENKMKLKSVASEVLNKTALEALNLDTSSEEELFNPIRSGAAEPLLK</sequence>
<evidence type="ECO:0000256" key="2">
    <source>
        <dbReference type="ARBA" id="ARBA00022448"/>
    </source>
</evidence>
<evidence type="ECO:0000256" key="7">
    <source>
        <dbReference type="ARBA" id="ARBA00023053"/>
    </source>
</evidence>
<dbReference type="InterPro" id="IPR006153">
    <property type="entry name" value="Cation/H_exchanger_TM"/>
</dbReference>
<organism evidence="17">
    <name type="scientific">Enterobius vermicularis</name>
    <name type="common">Human pinworm</name>
    <dbReference type="NCBI Taxonomy" id="51028"/>
    <lineage>
        <taxon>Eukaryota</taxon>
        <taxon>Metazoa</taxon>
        <taxon>Ecdysozoa</taxon>
        <taxon>Nematoda</taxon>
        <taxon>Chromadorea</taxon>
        <taxon>Rhabditida</taxon>
        <taxon>Spirurina</taxon>
        <taxon>Oxyuridomorpha</taxon>
        <taxon>Oxyuroidea</taxon>
        <taxon>Oxyuridae</taxon>
        <taxon>Enterobius</taxon>
    </lineage>
</organism>
<evidence type="ECO:0000256" key="13">
    <source>
        <dbReference type="SAM" id="Phobius"/>
    </source>
</evidence>
<dbReference type="Pfam" id="PF00999">
    <property type="entry name" value="Na_H_Exchanger"/>
    <property type="match status" value="1"/>
</dbReference>
<keyword evidence="16" id="KW-1185">Reference proteome</keyword>
<feature type="transmembrane region" description="Helical" evidence="13">
    <location>
        <begin position="387"/>
        <end position="408"/>
    </location>
</feature>
<feature type="transmembrane region" description="Helical" evidence="13">
    <location>
        <begin position="157"/>
        <end position="181"/>
    </location>
</feature>
<feature type="region of interest" description="Disordered" evidence="12">
    <location>
        <begin position="453"/>
        <end position="472"/>
    </location>
</feature>
<dbReference type="GO" id="GO:0015385">
    <property type="term" value="F:sodium:proton antiporter activity"/>
    <property type="evidence" value="ECO:0007669"/>
    <property type="project" value="InterPro"/>
</dbReference>
<dbReference type="AlphaFoldDB" id="A0A0N4UXT3"/>
<name>A0A0N4UXT3_ENTVE</name>
<reference evidence="15 16" key="2">
    <citation type="submission" date="2018-10" db="EMBL/GenBank/DDBJ databases">
        <authorList>
            <consortium name="Pathogen Informatics"/>
        </authorList>
    </citation>
    <scope>NUCLEOTIDE SEQUENCE [LARGE SCALE GENOMIC DNA]</scope>
</reference>
<evidence type="ECO:0000256" key="8">
    <source>
        <dbReference type="ARBA" id="ARBA00023065"/>
    </source>
</evidence>
<evidence type="ECO:0000259" key="14">
    <source>
        <dbReference type="Pfam" id="PF00999"/>
    </source>
</evidence>
<evidence type="ECO:0000256" key="12">
    <source>
        <dbReference type="SAM" id="MobiDB-lite"/>
    </source>
</evidence>
<evidence type="ECO:0000313" key="16">
    <source>
        <dbReference type="Proteomes" id="UP000274131"/>
    </source>
</evidence>
<dbReference type="InterPro" id="IPR018422">
    <property type="entry name" value="Cation/H_exchanger_CPA1"/>
</dbReference>
<accession>A0A0N4UXT3</accession>
<feature type="compositionally biased region" description="Basic residues" evidence="12">
    <location>
        <begin position="453"/>
        <end position="463"/>
    </location>
</feature>
<dbReference type="OrthoDB" id="196264at2759"/>
<feature type="domain" description="Cation/H+ exchanger transmembrane" evidence="14">
    <location>
        <begin position="45"/>
        <end position="441"/>
    </location>
</feature>
<keyword evidence="4 11" id="KW-0812">Transmembrane</keyword>
<dbReference type="WBParaSite" id="EVEC_0000235901-mRNA-1">
    <property type="protein sequence ID" value="EVEC_0000235901-mRNA-1"/>
    <property type="gene ID" value="EVEC_0000235901"/>
</dbReference>
<keyword evidence="8 11" id="KW-0406">Ion transport</keyword>
<evidence type="ECO:0000256" key="11">
    <source>
        <dbReference type="RuleBase" id="RU003722"/>
    </source>
</evidence>
<reference evidence="17" key="1">
    <citation type="submission" date="2017-02" db="UniProtKB">
        <authorList>
            <consortium name="WormBaseParasite"/>
        </authorList>
    </citation>
    <scope>IDENTIFICATION</scope>
</reference>
<feature type="transmembrane region" description="Helical" evidence="13">
    <location>
        <begin position="123"/>
        <end position="145"/>
    </location>
</feature>
<evidence type="ECO:0000256" key="6">
    <source>
        <dbReference type="ARBA" id="ARBA00023034"/>
    </source>
</evidence>
<keyword evidence="10 11" id="KW-0739">Sodium transport</keyword>
<dbReference type="PANTHER" id="PTHR10110">
    <property type="entry name" value="SODIUM/HYDROGEN EXCHANGER"/>
    <property type="match status" value="1"/>
</dbReference>
<keyword evidence="2 11" id="KW-0813">Transport</keyword>
<dbReference type="GO" id="GO:0051453">
    <property type="term" value="P:regulation of intracellular pH"/>
    <property type="evidence" value="ECO:0007669"/>
    <property type="project" value="TreeGrafter"/>
</dbReference>
<dbReference type="Proteomes" id="UP000274131">
    <property type="component" value="Unassembled WGS sequence"/>
</dbReference>
<dbReference type="GO" id="GO:0015386">
    <property type="term" value="F:potassium:proton antiporter activity"/>
    <property type="evidence" value="ECO:0007669"/>
    <property type="project" value="TreeGrafter"/>
</dbReference>
<dbReference type="Gene3D" id="6.10.140.1330">
    <property type="match status" value="1"/>
</dbReference>
<feature type="transmembrane region" description="Helical" evidence="13">
    <location>
        <begin position="230"/>
        <end position="255"/>
    </location>
</feature>
<dbReference type="PRINTS" id="PR01084">
    <property type="entry name" value="NAHEXCHNGR"/>
</dbReference>
<feature type="transmembrane region" description="Helical" evidence="13">
    <location>
        <begin position="64"/>
        <end position="80"/>
    </location>
</feature>
<feature type="transmembrane region" description="Helical" evidence="13">
    <location>
        <begin position="275"/>
        <end position="301"/>
    </location>
</feature>
<keyword evidence="6" id="KW-0333">Golgi apparatus</keyword>
<evidence type="ECO:0000256" key="1">
    <source>
        <dbReference type="ARBA" id="ARBA00004653"/>
    </source>
</evidence>
<dbReference type="STRING" id="51028.A0A0N4UXT3"/>
<evidence type="ECO:0000256" key="10">
    <source>
        <dbReference type="ARBA" id="ARBA00023201"/>
    </source>
</evidence>
<feature type="transmembrane region" description="Helical" evidence="13">
    <location>
        <begin position="350"/>
        <end position="367"/>
    </location>
</feature>
<evidence type="ECO:0000313" key="15">
    <source>
        <dbReference type="EMBL" id="VDD86924.1"/>
    </source>
</evidence>